<evidence type="ECO:0000313" key="3">
    <source>
        <dbReference type="Proteomes" id="UP000295818"/>
    </source>
</evidence>
<comment type="caution">
    <text evidence="2">The sequence shown here is derived from an EMBL/GenBank/DDBJ whole genome shotgun (WGS) entry which is preliminary data.</text>
</comment>
<evidence type="ECO:0000256" key="1">
    <source>
        <dbReference type="SAM" id="MobiDB-lite"/>
    </source>
</evidence>
<feature type="region of interest" description="Disordered" evidence="1">
    <location>
        <begin position="61"/>
        <end position="86"/>
    </location>
</feature>
<dbReference type="Proteomes" id="UP000295818">
    <property type="component" value="Unassembled WGS sequence"/>
</dbReference>
<name>A0ABY2B9U7_9ACTN</name>
<feature type="compositionally biased region" description="Polar residues" evidence="1">
    <location>
        <begin position="61"/>
        <end position="70"/>
    </location>
</feature>
<sequence length="86" mass="9019">MARNLATSLAPTPPKSLWATSVATPAEMLTISRTTLVTWSGVQPNAAGSWWTATDKRTAKVSQHDTSIVESQPPGGDSQLDLGAAQ</sequence>
<proteinExistence type="predicted"/>
<protein>
    <submittedName>
        <fullName evidence="2">Uncharacterized protein</fullName>
    </submittedName>
</protein>
<reference evidence="2 3" key="1">
    <citation type="journal article" date="2015" name="Stand. Genomic Sci.">
        <title>Genomic Encyclopedia of Bacterial and Archaeal Type Strains, Phase III: the genomes of soil and plant-associated and newly described type strains.</title>
        <authorList>
            <person name="Whitman W.B."/>
            <person name="Woyke T."/>
            <person name="Klenk H.P."/>
            <person name="Zhou Y."/>
            <person name="Lilburn T.G."/>
            <person name="Beck B.J."/>
            <person name="De Vos P."/>
            <person name="Vandamme P."/>
            <person name="Eisen J.A."/>
            <person name="Garrity G."/>
            <person name="Hugenholtz P."/>
            <person name="Kyrpides N.C."/>
        </authorList>
    </citation>
    <scope>NUCLEOTIDE SEQUENCE [LARGE SCALE GENOMIC DNA]</scope>
    <source>
        <strain evidence="2 3">VKM Ac-2538</strain>
    </source>
</reference>
<dbReference type="RefSeq" id="WP_132195205.1">
    <property type="nucleotide sequence ID" value="NZ_SLWM01000024.1"/>
</dbReference>
<evidence type="ECO:0000313" key="2">
    <source>
        <dbReference type="EMBL" id="TCO12884.1"/>
    </source>
</evidence>
<gene>
    <name evidence="2" type="ORF">EV644_1248</name>
</gene>
<accession>A0ABY2B9U7</accession>
<dbReference type="EMBL" id="SLWM01000024">
    <property type="protein sequence ID" value="TCO12884.1"/>
    <property type="molecule type" value="Genomic_DNA"/>
</dbReference>
<organism evidence="2 3">
    <name type="scientific">Kribbella orskensis</name>
    <dbReference type="NCBI Taxonomy" id="2512216"/>
    <lineage>
        <taxon>Bacteria</taxon>
        <taxon>Bacillati</taxon>
        <taxon>Actinomycetota</taxon>
        <taxon>Actinomycetes</taxon>
        <taxon>Propionibacteriales</taxon>
        <taxon>Kribbellaceae</taxon>
        <taxon>Kribbella</taxon>
    </lineage>
</organism>
<keyword evidence="3" id="KW-1185">Reference proteome</keyword>